<evidence type="ECO:0000259" key="1">
    <source>
        <dbReference type="Pfam" id="PF12146"/>
    </source>
</evidence>
<reference evidence="2 3" key="1">
    <citation type="journal article" date="2015" name="Genome Biol. Evol.">
        <title>Comparative Genomics of Listeria Sensu Lato: Genus-Wide Differences in Evolutionary Dynamics and the Progressive Gain of Complex, Potentially Pathogenicity-Related Traits through Lateral Gene Transfer.</title>
        <authorList>
            <person name="Chiara M."/>
            <person name="Caruso M."/>
            <person name="D'Erchia A.M."/>
            <person name="Manzari C."/>
            <person name="Fraccalvieri R."/>
            <person name="Goffredo E."/>
            <person name="Latorre L."/>
            <person name="Miccolupo A."/>
            <person name="Padalino I."/>
            <person name="Santagada G."/>
            <person name="Chiocco D."/>
            <person name="Pesole G."/>
            <person name="Horner D.S."/>
            <person name="Parisi A."/>
        </authorList>
    </citation>
    <scope>NUCLEOTIDE SEQUENCE [LARGE SCALE GENOMIC DNA]</scope>
    <source>
        <strain evidence="2 3">1991</strain>
    </source>
</reference>
<feature type="domain" description="Serine aminopeptidase S33" evidence="1">
    <location>
        <begin position="25"/>
        <end position="286"/>
    </location>
</feature>
<dbReference type="Pfam" id="PF12146">
    <property type="entry name" value="Hydrolase_4"/>
    <property type="match status" value="1"/>
</dbReference>
<dbReference type="EMBL" id="AZHO01000005">
    <property type="protein sequence ID" value="KMT60918.1"/>
    <property type="molecule type" value="Genomic_DNA"/>
</dbReference>
<dbReference type="RefSeq" id="WP_007476291.1">
    <property type="nucleotide sequence ID" value="NZ_KQ130610.1"/>
</dbReference>
<dbReference type="InterPro" id="IPR029058">
    <property type="entry name" value="AB_hydrolase_fold"/>
</dbReference>
<evidence type="ECO:0000313" key="3">
    <source>
        <dbReference type="Proteomes" id="UP000052258"/>
    </source>
</evidence>
<dbReference type="InterPro" id="IPR051044">
    <property type="entry name" value="MAG_DAG_Lipase"/>
</dbReference>
<name>A0A0J8GJJ4_9LIST</name>
<comment type="caution">
    <text evidence="2">The sequence shown here is derived from an EMBL/GenBank/DDBJ whole genome shotgun (WGS) entry which is preliminary data.</text>
</comment>
<dbReference type="PATRIC" id="fig|1430899.3.peg.341"/>
<dbReference type="OrthoDB" id="9806902at2"/>
<sequence>MYKERKLQTHDDVELHVYIWDEVENPIGIVQIVHGMSEYGGRYNLLAEALNKAGYIALADDHRGFGKTALNKNELGHIEPKNSAKKMVLDERMVQLYAQEHYPDLPYFIFAHSMGSFLIRLFMAEYPTNGVILCGSGLQPTLLLNAAKWVSSRRIKKDAARRSGLLNKLAFWGYNRTYSDTSHFSWLTRDQAVQKAYEKDPFGGPIVGTSGFFHTLFTVISESQKKSHFKHIPKELPLLLLSGTEDPVGHYGKDIPKLAITLAENGVSDVTYKLYEGARHELVNETCKEVVFSDIIRWLDAKRNA</sequence>
<organism evidence="2 3">
    <name type="scientific">Listeria fleischmannii 1991</name>
    <dbReference type="NCBI Taxonomy" id="1430899"/>
    <lineage>
        <taxon>Bacteria</taxon>
        <taxon>Bacillati</taxon>
        <taxon>Bacillota</taxon>
        <taxon>Bacilli</taxon>
        <taxon>Bacillales</taxon>
        <taxon>Listeriaceae</taxon>
        <taxon>Listeria</taxon>
    </lineage>
</organism>
<accession>A0A0J8GJJ4</accession>
<dbReference type="SUPFAM" id="SSF53474">
    <property type="entry name" value="alpha/beta-Hydrolases"/>
    <property type="match status" value="1"/>
</dbReference>
<dbReference type="InterPro" id="IPR022742">
    <property type="entry name" value="Hydrolase_4"/>
</dbReference>
<protein>
    <submittedName>
        <fullName evidence="2">Alpha/beta fold family hydrolase</fullName>
    </submittedName>
</protein>
<dbReference type="PANTHER" id="PTHR11614">
    <property type="entry name" value="PHOSPHOLIPASE-RELATED"/>
    <property type="match status" value="1"/>
</dbReference>
<dbReference type="Gene3D" id="3.40.50.1820">
    <property type="entry name" value="alpha/beta hydrolase"/>
    <property type="match status" value="1"/>
</dbReference>
<keyword evidence="2" id="KW-0378">Hydrolase</keyword>
<proteinExistence type="predicted"/>
<dbReference type="GO" id="GO:0016787">
    <property type="term" value="F:hydrolase activity"/>
    <property type="evidence" value="ECO:0007669"/>
    <property type="project" value="UniProtKB-KW"/>
</dbReference>
<dbReference type="AlphaFoldDB" id="A0A0J8GJJ4"/>
<keyword evidence="3" id="KW-1185">Reference proteome</keyword>
<gene>
    <name evidence="2" type="ORF">X560_0338</name>
</gene>
<evidence type="ECO:0000313" key="2">
    <source>
        <dbReference type="EMBL" id="KMT60918.1"/>
    </source>
</evidence>
<dbReference type="Proteomes" id="UP000052258">
    <property type="component" value="Unassembled WGS sequence"/>
</dbReference>